<dbReference type="GO" id="GO:0005787">
    <property type="term" value="C:signal peptidase complex"/>
    <property type="evidence" value="ECO:0007669"/>
    <property type="project" value="UniProtKB-UniRule"/>
</dbReference>
<evidence type="ECO:0000256" key="1">
    <source>
        <dbReference type="ARBA" id="ARBA00004648"/>
    </source>
</evidence>
<dbReference type="InterPro" id="IPR007653">
    <property type="entry name" value="SPC3"/>
</dbReference>
<evidence type="ECO:0000256" key="8">
    <source>
        <dbReference type="ARBA" id="ARBA00045670"/>
    </source>
</evidence>
<dbReference type="OrthoDB" id="10261524at2759"/>
<evidence type="ECO:0000256" key="10">
    <source>
        <dbReference type="SAM" id="MobiDB-lite"/>
    </source>
</evidence>
<comment type="subcellular location">
    <subcellularLocation>
        <location evidence="1">Endoplasmic reticulum membrane</location>
        <topology evidence="1">Single-pass type II membrane protein</topology>
    </subcellularLocation>
</comment>
<dbReference type="EMBL" id="AZGZ01000041">
    <property type="protein sequence ID" value="KZZ87001.1"/>
    <property type="molecule type" value="Genomic_DNA"/>
</dbReference>
<feature type="region of interest" description="Disordered" evidence="10">
    <location>
        <begin position="131"/>
        <end position="157"/>
    </location>
</feature>
<gene>
    <name evidence="12" type="ORF">AAP_06036</name>
</gene>
<reference evidence="12 13" key="1">
    <citation type="journal article" date="2016" name="Genome Biol. Evol.">
        <title>Divergent and convergent evolution of fungal pathogenicity.</title>
        <authorList>
            <person name="Shang Y."/>
            <person name="Xiao G."/>
            <person name="Zheng P."/>
            <person name="Cen K."/>
            <person name="Zhan S."/>
            <person name="Wang C."/>
        </authorList>
    </citation>
    <scope>NUCLEOTIDE SEQUENCE [LARGE SCALE GENOMIC DNA]</scope>
    <source>
        <strain evidence="12 13">ARSEF 7405</strain>
    </source>
</reference>
<keyword evidence="4 9" id="KW-0256">Endoplasmic reticulum</keyword>
<sequence>MHSISNRIQAVFGFFTSVAIFLGVLIALSTSLFPADVKTNVELAGVKVLKGRPTYYSPRREEYAQIKFDLDADLSSLFNWNTKQVFLYVLVSYPSSIPGSNATSEAIIWDYIIPAKPSPYSLTSLKEKYLPANKRTSRRTGGKNKTKGKNKKKGQHGVLHLRNQRAKYHLTDITHSLANRQNASLVVGWNVQPWVGPLMWNSGSKTASNVGDMRIFNLGFVTGGSGGAGSKKFDFPGLPEKKRREEEKKQGESPMKESASV</sequence>
<evidence type="ECO:0000313" key="13">
    <source>
        <dbReference type="Proteomes" id="UP000242877"/>
    </source>
</evidence>
<evidence type="ECO:0000256" key="11">
    <source>
        <dbReference type="SAM" id="Phobius"/>
    </source>
</evidence>
<dbReference type="PANTHER" id="PTHR12804:SF0">
    <property type="entry name" value="SIGNAL PEPTIDASE COMPLEX SUBUNIT 3"/>
    <property type="match status" value="1"/>
</dbReference>
<keyword evidence="5" id="KW-0735">Signal-anchor</keyword>
<organism evidence="12 13">
    <name type="scientific">Ascosphaera apis ARSEF 7405</name>
    <dbReference type="NCBI Taxonomy" id="392613"/>
    <lineage>
        <taxon>Eukaryota</taxon>
        <taxon>Fungi</taxon>
        <taxon>Dikarya</taxon>
        <taxon>Ascomycota</taxon>
        <taxon>Pezizomycotina</taxon>
        <taxon>Eurotiomycetes</taxon>
        <taxon>Eurotiomycetidae</taxon>
        <taxon>Onygenales</taxon>
        <taxon>Ascosphaeraceae</taxon>
        <taxon>Ascosphaera</taxon>
    </lineage>
</organism>
<proteinExistence type="inferred from homology"/>
<comment type="caution">
    <text evidence="12">The sequence shown here is derived from an EMBL/GenBank/DDBJ whole genome shotgun (WGS) entry which is preliminary data.</text>
</comment>
<evidence type="ECO:0000256" key="2">
    <source>
        <dbReference type="ARBA" id="ARBA00009289"/>
    </source>
</evidence>
<feature type="compositionally biased region" description="Basic and acidic residues" evidence="10">
    <location>
        <begin position="231"/>
        <end position="255"/>
    </location>
</feature>
<name>A0A167V3Q1_9EURO</name>
<evidence type="ECO:0000313" key="12">
    <source>
        <dbReference type="EMBL" id="KZZ87001.1"/>
    </source>
</evidence>
<protein>
    <recommendedName>
        <fullName evidence="9">Signal peptidase subunit 3</fullName>
    </recommendedName>
</protein>
<evidence type="ECO:0000256" key="6">
    <source>
        <dbReference type="ARBA" id="ARBA00022989"/>
    </source>
</evidence>
<evidence type="ECO:0000256" key="7">
    <source>
        <dbReference type="ARBA" id="ARBA00023136"/>
    </source>
</evidence>
<dbReference type="AlphaFoldDB" id="A0A167V3Q1"/>
<dbReference type="VEuPathDB" id="FungiDB:AAP_06036"/>
<accession>A0A167V3Q1</accession>
<evidence type="ECO:0000256" key="9">
    <source>
        <dbReference type="PIRNR" id="PIRNR016089"/>
    </source>
</evidence>
<evidence type="ECO:0000256" key="5">
    <source>
        <dbReference type="ARBA" id="ARBA00022968"/>
    </source>
</evidence>
<dbReference type="PANTHER" id="PTHR12804">
    <property type="entry name" value="MICROSOMAL SIGNAL PEPTIDASE 23 KD SUBUNIT SPC22/23"/>
    <property type="match status" value="1"/>
</dbReference>
<dbReference type="GO" id="GO:0006465">
    <property type="term" value="P:signal peptide processing"/>
    <property type="evidence" value="ECO:0007669"/>
    <property type="project" value="UniProtKB-UniRule"/>
</dbReference>
<dbReference type="Pfam" id="PF04573">
    <property type="entry name" value="SPC22"/>
    <property type="match status" value="2"/>
</dbReference>
<keyword evidence="13" id="KW-1185">Reference proteome</keyword>
<feature type="region of interest" description="Disordered" evidence="10">
    <location>
        <begin position="224"/>
        <end position="261"/>
    </location>
</feature>
<dbReference type="Proteomes" id="UP000242877">
    <property type="component" value="Unassembled WGS sequence"/>
</dbReference>
<keyword evidence="6 11" id="KW-1133">Transmembrane helix</keyword>
<evidence type="ECO:0000256" key="3">
    <source>
        <dbReference type="ARBA" id="ARBA00022692"/>
    </source>
</evidence>
<feature type="compositionally biased region" description="Basic residues" evidence="10">
    <location>
        <begin position="135"/>
        <end position="155"/>
    </location>
</feature>
<dbReference type="PIRSF" id="PIRSF016089">
    <property type="entry name" value="SPC22"/>
    <property type="match status" value="1"/>
</dbReference>
<evidence type="ECO:0000256" key="4">
    <source>
        <dbReference type="ARBA" id="ARBA00022824"/>
    </source>
</evidence>
<dbReference type="GO" id="GO:0045047">
    <property type="term" value="P:protein targeting to ER"/>
    <property type="evidence" value="ECO:0007669"/>
    <property type="project" value="TreeGrafter"/>
</dbReference>
<keyword evidence="3 11" id="KW-0812">Transmembrane</keyword>
<comment type="function">
    <text evidence="8">Essential component of the signal peptidase complex (SPC) which catalyzes the cleavage of N-terminal signal sequences from nascent proteins as they are translocated into the lumen of the endoplasmic reticulum. Essential for the SPC catalytic activity, possibly by stabilizing and positioning the active center of the complex close to the lumenal surface. Essential for viability.</text>
</comment>
<comment type="similarity">
    <text evidence="2 9">Belongs to the SPCS3 family.</text>
</comment>
<feature type="transmembrane region" description="Helical" evidence="11">
    <location>
        <begin position="12"/>
        <end position="33"/>
    </location>
</feature>
<keyword evidence="7 9" id="KW-0472">Membrane</keyword>